<feature type="binding site" evidence="3">
    <location>
        <position position="332"/>
    </location>
    <ligand>
        <name>CTP</name>
        <dbReference type="ChEBI" id="CHEBI:37563"/>
    </ligand>
</feature>
<dbReference type="GO" id="GO:0046872">
    <property type="term" value="F:metal ion binding"/>
    <property type="evidence" value="ECO:0007669"/>
    <property type="project" value="UniProtKB-KW"/>
</dbReference>
<feature type="domain" description="DNA/pantothenate metabolism flavoprotein C-terminal" evidence="6">
    <location>
        <begin position="179"/>
        <end position="380"/>
    </location>
</feature>
<gene>
    <name evidence="3" type="primary">coaBC</name>
    <name evidence="7" type="ORF">AMJ74_04295</name>
</gene>
<organism evidence="7 8">
    <name type="scientific">candidate division WOR_3 bacterium SM1_77</name>
    <dbReference type="NCBI Taxonomy" id="1703778"/>
    <lineage>
        <taxon>Bacteria</taxon>
        <taxon>Bacteria division WOR-3</taxon>
    </lineage>
</organism>
<evidence type="ECO:0000256" key="4">
    <source>
        <dbReference type="RuleBase" id="RU364078"/>
    </source>
</evidence>
<evidence type="ECO:0000313" key="8">
    <source>
        <dbReference type="Proteomes" id="UP000050975"/>
    </source>
</evidence>
<dbReference type="Gene3D" id="3.40.50.10300">
    <property type="entry name" value="CoaB-like"/>
    <property type="match status" value="1"/>
</dbReference>
<dbReference type="InterPro" id="IPR005252">
    <property type="entry name" value="CoaBC"/>
</dbReference>
<dbReference type="EC" id="4.1.1.36" evidence="3"/>
<comment type="cofactor">
    <cofactor evidence="3">
        <name>Mg(2+)</name>
        <dbReference type="ChEBI" id="CHEBI:18420"/>
    </cofactor>
</comment>
<comment type="cofactor">
    <cofactor evidence="3">
        <name>FMN</name>
        <dbReference type="ChEBI" id="CHEBI:58210"/>
    </cofactor>
    <text evidence="3">Binds 1 FMN per subunit.</text>
</comment>
<comment type="function">
    <text evidence="4">Catalyzes two steps in the biosynthesis of coenzyme A. In the first step cysteine is conjugated to 4'-phosphopantothenate to form 4-phosphopantothenoylcysteine, in the latter compound is decarboxylated to form 4'-phosphopantotheine.</text>
</comment>
<dbReference type="GO" id="GO:0015937">
    <property type="term" value="P:coenzyme A biosynthetic process"/>
    <property type="evidence" value="ECO:0007669"/>
    <property type="project" value="UniProtKB-UniRule"/>
</dbReference>
<dbReference type="InterPro" id="IPR003382">
    <property type="entry name" value="Flavoprotein"/>
</dbReference>
<dbReference type="GO" id="GO:0010181">
    <property type="term" value="F:FMN binding"/>
    <property type="evidence" value="ECO:0007669"/>
    <property type="project" value="UniProtKB-UniRule"/>
</dbReference>
<dbReference type="AlphaFoldDB" id="A0A0S8JWF3"/>
<evidence type="ECO:0000313" key="7">
    <source>
        <dbReference type="EMBL" id="KPL13967.1"/>
    </source>
</evidence>
<dbReference type="GO" id="GO:0015941">
    <property type="term" value="P:pantothenate catabolic process"/>
    <property type="evidence" value="ECO:0007669"/>
    <property type="project" value="InterPro"/>
</dbReference>
<sequence length="390" mass="43063">MKILLGITGSIAAYKSLELVRLLRKHGAEVRVILTKSALNFVTPLSCQTLSGTEVFIDQFVLTEGIKHLTLNEWSDMLVIAPATANFIGKAACGIGDDLLTTTMISYRKPVLIVPAMDQGMWDSPIVKKNAEMLIANGVHFLEPSVGVLASGKVGRGRFPAVGMIQKKIMTIFERQGDLDGHKFIVTGGRTEEDLDPARVVTNRSTGLMGSELLQAAYCRGGAVKGIFGEVTCPLPEDVEITRVRTSTEMLDALKKIFHWCDYLIMAAAVGDYKPRRKNAVKVHGSKYNVALEKNVDLLKEVARQKADKQLVGFSLEDRDGLARAKEKMKAKNLDLVVLNTTAAIGHGRIKANILRKKGKPIILQELTKWQLANRILDECMVQSKQRRKR</sequence>
<comment type="function">
    <text evidence="3">Catalyzes two sequential steps in the biosynthesis of coenzyme A. In the first step cysteine is conjugated to 4'-phosphopantothenate to form 4-phosphopantothenoylcysteine. In the second step the latter compound is decarboxylated to form 4'-phosphopantotheine.</text>
</comment>
<accession>A0A0S8JWF3</accession>
<feature type="binding site" evidence="3">
    <location>
        <position position="314"/>
    </location>
    <ligand>
        <name>CTP</name>
        <dbReference type="ChEBI" id="CHEBI:37563"/>
    </ligand>
</feature>
<dbReference type="PANTHER" id="PTHR14359:SF6">
    <property type="entry name" value="PHOSPHOPANTOTHENOYLCYSTEINE DECARBOXYLASE"/>
    <property type="match status" value="1"/>
</dbReference>
<keyword evidence="3" id="KW-0479">Metal-binding</keyword>
<dbReference type="PANTHER" id="PTHR14359">
    <property type="entry name" value="HOMO-OLIGOMERIC FLAVIN CONTAINING CYS DECARBOXYLASE FAMILY"/>
    <property type="match status" value="1"/>
</dbReference>
<evidence type="ECO:0000256" key="1">
    <source>
        <dbReference type="ARBA" id="ARBA00022793"/>
    </source>
</evidence>
<feature type="binding site" evidence="3">
    <location>
        <position position="272"/>
    </location>
    <ligand>
        <name>CTP</name>
        <dbReference type="ChEBI" id="CHEBI:37563"/>
    </ligand>
</feature>
<dbReference type="InterPro" id="IPR007085">
    <property type="entry name" value="DNA/pantothenate-metab_flavo_C"/>
</dbReference>
<dbReference type="EMBL" id="LJVE01000074">
    <property type="protein sequence ID" value="KPL13967.1"/>
    <property type="molecule type" value="Genomic_DNA"/>
</dbReference>
<evidence type="ECO:0000259" key="6">
    <source>
        <dbReference type="Pfam" id="PF04127"/>
    </source>
</evidence>
<dbReference type="NCBIfam" id="TIGR00521">
    <property type="entry name" value="coaBC_dfp"/>
    <property type="match status" value="1"/>
</dbReference>
<comment type="caution">
    <text evidence="3">Lacks conserved residue(s) required for the propagation of feature annotation.</text>
</comment>
<dbReference type="SUPFAM" id="SSF52507">
    <property type="entry name" value="Homo-oligomeric flavin-containing Cys decarboxylases, HFCD"/>
    <property type="match status" value="1"/>
</dbReference>
<comment type="catalytic activity">
    <reaction evidence="3 4">
        <text>(R)-4'-phosphopantothenate + L-cysteine + CTP = N-[(R)-4-phosphopantothenoyl]-L-cysteine + CMP + diphosphate + H(+)</text>
        <dbReference type="Rhea" id="RHEA:19397"/>
        <dbReference type="ChEBI" id="CHEBI:10986"/>
        <dbReference type="ChEBI" id="CHEBI:15378"/>
        <dbReference type="ChEBI" id="CHEBI:33019"/>
        <dbReference type="ChEBI" id="CHEBI:35235"/>
        <dbReference type="ChEBI" id="CHEBI:37563"/>
        <dbReference type="ChEBI" id="CHEBI:59458"/>
        <dbReference type="ChEBI" id="CHEBI:60377"/>
        <dbReference type="EC" id="6.3.2.5"/>
    </reaction>
</comment>
<evidence type="ECO:0000256" key="2">
    <source>
        <dbReference type="ARBA" id="ARBA00023239"/>
    </source>
</evidence>
<keyword evidence="3 4" id="KW-0288">FMN</keyword>
<keyword evidence="2 3" id="KW-0456">Lyase</keyword>
<keyword evidence="3 4" id="KW-0285">Flavoprotein</keyword>
<feature type="domain" description="Flavoprotein" evidence="5">
    <location>
        <begin position="1"/>
        <end position="167"/>
    </location>
</feature>
<dbReference type="GO" id="GO:0004633">
    <property type="term" value="F:phosphopantothenoylcysteine decarboxylase activity"/>
    <property type="evidence" value="ECO:0007669"/>
    <property type="project" value="UniProtKB-UniRule"/>
</dbReference>
<keyword evidence="3" id="KW-0460">Magnesium</keyword>
<keyword evidence="3" id="KW-0511">Multifunctional enzyme</keyword>
<dbReference type="EC" id="6.3.2.5" evidence="3"/>
<dbReference type="Proteomes" id="UP000050975">
    <property type="component" value="Unassembled WGS sequence"/>
</dbReference>
<comment type="similarity">
    <text evidence="3 4">In the N-terminal section; belongs to the HFCD (homo-oligomeric flavin containing Cys decarboxylase) superfamily.</text>
</comment>
<evidence type="ECO:0000256" key="3">
    <source>
        <dbReference type="HAMAP-Rule" id="MF_02225"/>
    </source>
</evidence>
<dbReference type="InterPro" id="IPR036551">
    <property type="entry name" value="Flavin_trans-like"/>
</dbReference>
<reference evidence="7 8" key="1">
    <citation type="journal article" date="2015" name="Microbiome">
        <title>Genomic resolution of linkages in carbon, nitrogen, and sulfur cycling among widespread estuary sediment bacteria.</title>
        <authorList>
            <person name="Baker B.J."/>
            <person name="Lazar C.S."/>
            <person name="Teske A.P."/>
            <person name="Dick G.J."/>
        </authorList>
    </citation>
    <scope>NUCLEOTIDE SEQUENCE [LARGE SCALE GENOMIC DNA]</scope>
    <source>
        <strain evidence="7">SM1_77</strain>
    </source>
</reference>
<dbReference type="UniPathway" id="UPA00241">
    <property type="reaction ID" value="UER00353"/>
</dbReference>
<dbReference type="HAMAP" id="MF_02225">
    <property type="entry name" value="CoaBC"/>
    <property type="match status" value="1"/>
</dbReference>
<feature type="region of interest" description="Phosphopantothenate--cysteine ligase" evidence="3">
    <location>
        <begin position="184"/>
        <end position="390"/>
    </location>
</feature>
<feature type="binding site" evidence="3">
    <location>
        <position position="328"/>
    </location>
    <ligand>
        <name>CTP</name>
        <dbReference type="ChEBI" id="CHEBI:37563"/>
    </ligand>
</feature>
<comment type="similarity">
    <text evidence="3 4">In the C-terminal section; belongs to the PPC synthetase family.</text>
</comment>
<dbReference type="GO" id="GO:0071513">
    <property type="term" value="C:phosphopantothenoylcysteine decarboxylase complex"/>
    <property type="evidence" value="ECO:0007669"/>
    <property type="project" value="TreeGrafter"/>
</dbReference>
<feature type="region of interest" description="Phosphopantothenoylcysteine decarboxylase" evidence="3">
    <location>
        <begin position="1"/>
        <end position="183"/>
    </location>
</feature>
<comment type="caution">
    <text evidence="7">The sequence shown here is derived from an EMBL/GenBank/DDBJ whole genome shotgun (WGS) entry which is preliminary data.</text>
</comment>
<comment type="catalytic activity">
    <reaction evidence="3 4">
        <text>N-[(R)-4-phosphopantothenoyl]-L-cysteine + H(+) = (R)-4'-phosphopantetheine + CO2</text>
        <dbReference type="Rhea" id="RHEA:16793"/>
        <dbReference type="ChEBI" id="CHEBI:15378"/>
        <dbReference type="ChEBI" id="CHEBI:16526"/>
        <dbReference type="ChEBI" id="CHEBI:59458"/>
        <dbReference type="ChEBI" id="CHEBI:61723"/>
        <dbReference type="EC" id="4.1.1.36"/>
    </reaction>
</comment>
<proteinExistence type="inferred from homology"/>
<dbReference type="GO" id="GO:0004632">
    <property type="term" value="F:phosphopantothenate--cysteine ligase activity"/>
    <property type="evidence" value="ECO:0007669"/>
    <property type="project" value="UniProtKB-UniRule"/>
</dbReference>
<comment type="pathway">
    <text evidence="3 4">Cofactor biosynthesis; coenzyme A biosynthesis; CoA from (R)-pantothenate: step 3/5.</text>
</comment>
<dbReference type="Pfam" id="PF04127">
    <property type="entry name" value="DFP"/>
    <property type="match status" value="1"/>
</dbReference>
<dbReference type="InterPro" id="IPR035929">
    <property type="entry name" value="CoaB-like_sf"/>
</dbReference>
<dbReference type="PROSITE" id="PS50890">
    <property type="entry name" value="PUA"/>
    <property type="match status" value="1"/>
</dbReference>
<dbReference type="SUPFAM" id="SSF102645">
    <property type="entry name" value="CoaB-like"/>
    <property type="match status" value="1"/>
</dbReference>
<dbReference type="Pfam" id="PF02441">
    <property type="entry name" value="Flavoprotein"/>
    <property type="match status" value="1"/>
</dbReference>
<evidence type="ECO:0000259" key="5">
    <source>
        <dbReference type="Pfam" id="PF02441"/>
    </source>
</evidence>
<dbReference type="Gene3D" id="3.40.50.1950">
    <property type="entry name" value="Flavin prenyltransferase-like"/>
    <property type="match status" value="1"/>
</dbReference>
<keyword evidence="3 4" id="KW-0436">Ligase</keyword>
<dbReference type="PATRIC" id="fig|1703778.3.peg.545"/>
<name>A0A0S8JWF3_UNCW3</name>
<keyword evidence="1 3" id="KW-0210">Decarboxylase</keyword>
<protein>
    <recommendedName>
        <fullName evidence="3">Coenzyme A biosynthesis bifunctional protein CoaBC</fullName>
    </recommendedName>
    <alternativeName>
        <fullName evidence="3">DNA/pantothenate metabolism flavoprotein</fullName>
    </alternativeName>
    <alternativeName>
        <fullName evidence="3">Phosphopantothenoylcysteine synthetase/decarboxylase</fullName>
        <shortName evidence="3">PPCS-PPCDC</shortName>
    </alternativeName>
    <domain>
        <recommendedName>
            <fullName evidence="3">Phosphopantothenoylcysteine decarboxylase</fullName>
            <shortName evidence="3">PPC decarboxylase</shortName>
            <shortName evidence="3">PPC-DC</shortName>
            <ecNumber evidence="3">4.1.1.36</ecNumber>
        </recommendedName>
        <alternativeName>
            <fullName evidence="3">CoaC</fullName>
        </alternativeName>
    </domain>
    <domain>
        <recommendedName>
            <fullName evidence="3">Phosphopantothenate--cysteine ligase</fullName>
            <ecNumber evidence="3">6.3.2.5</ecNumber>
        </recommendedName>
        <alternativeName>
            <fullName evidence="3">CoaB</fullName>
        </alternativeName>
        <alternativeName>
            <fullName evidence="3">Phosphopantothenoylcysteine synthetase</fullName>
            <shortName evidence="3">PPC synthetase</shortName>
            <shortName evidence="3">PPC-S</shortName>
        </alternativeName>
    </domain>
</protein>
<feature type="binding site" evidence="3">
    <location>
        <position position="282"/>
    </location>
    <ligand>
        <name>CTP</name>
        <dbReference type="ChEBI" id="CHEBI:37563"/>
    </ligand>
</feature>
<comment type="pathway">
    <text evidence="3 4">Cofactor biosynthesis; coenzyme A biosynthesis; CoA from (R)-pantothenate: step 2/5.</text>
</comment>